<dbReference type="InterPro" id="IPR015422">
    <property type="entry name" value="PyrdxlP-dep_Trfase_small"/>
</dbReference>
<dbReference type="InterPro" id="IPR015421">
    <property type="entry name" value="PyrdxlP-dep_Trfase_major"/>
</dbReference>
<dbReference type="SUPFAM" id="SSF53383">
    <property type="entry name" value="PLP-dependent transferases"/>
    <property type="match status" value="1"/>
</dbReference>
<dbReference type="RefSeq" id="WP_211531529.1">
    <property type="nucleotide sequence ID" value="NZ_JWHL01000020.1"/>
</dbReference>
<dbReference type="OrthoDB" id="372018at2157"/>
<evidence type="ECO:0000313" key="8">
    <source>
        <dbReference type="EMBL" id="MBR1369781.1"/>
    </source>
</evidence>
<sequence>MTLIHILADPRMDTITMPENVRIGLMLREQRKKCSLQGCDAEFYGFAFGQSPFPIPEPISDALVANAMQGHYVDAAGIFEVREAIAEFYRRHFGIVTDPGRVIVGNGSKELMFMIFSMVSGSVILPSPSWIGYAPQLRFLGKPFHILPTRPVNGYKIDPGDLETLLEDIVVGQHILLLNNPHNPSGGLYQLEELNEITEVCRRTGTLVLADEIYALTTYDIKSFVSMGTVYPEGTFVTGGLSKDRSSAGYRFGACILPSTCSEKMLRDFSKLAATLYTNITTPVQYAAVTAYSSNAAIEQYFEETRAIHQMMGEYFAEAFSSIEGITTTIPQGAFYFLMDMNGLKPALRKKGIQTANDLQNALIAHPHHIATVSGDAIMMPDDNFSARIAFVDYDGARALDLYKASKPRTREECSQFVRNAAPRMVNGVEALRRFVEELDE</sequence>
<dbReference type="PANTHER" id="PTHR46383">
    <property type="entry name" value="ASPARTATE AMINOTRANSFERASE"/>
    <property type="match status" value="1"/>
</dbReference>
<comment type="subunit">
    <text evidence="3">Homodimer.</text>
</comment>
<dbReference type="InterPro" id="IPR050596">
    <property type="entry name" value="AspAT/PAT-like"/>
</dbReference>
<keyword evidence="5" id="KW-0808">Transferase</keyword>
<dbReference type="InterPro" id="IPR015424">
    <property type="entry name" value="PyrdxlP-dep_Trfase"/>
</dbReference>
<evidence type="ECO:0000256" key="5">
    <source>
        <dbReference type="ARBA" id="ARBA00022679"/>
    </source>
</evidence>
<dbReference type="Proteomes" id="UP000730161">
    <property type="component" value="Unassembled WGS sequence"/>
</dbReference>
<comment type="cofactor">
    <cofactor evidence="1">
        <name>pyridoxal 5'-phosphate</name>
        <dbReference type="ChEBI" id="CHEBI:597326"/>
    </cofactor>
</comment>
<reference evidence="8" key="1">
    <citation type="submission" date="2014-12" db="EMBL/GenBank/DDBJ databases">
        <authorList>
            <person name="Huang H.-H."/>
            <person name="Chen S.-C."/>
            <person name="Lai M.-C."/>
        </authorList>
    </citation>
    <scope>NUCLEOTIDE SEQUENCE</scope>
    <source>
        <strain evidence="8">K1F9705b</strain>
    </source>
</reference>
<evidence type="ECO:0000256" key="2">
    <source>
        <dbReference type="ARBA" id="ARBA00007441"/>
    </source>
</evidence>
<accession>A0A8J7W7E6</accession>
<proteinExistence type="inferred from homology"/>
<dbReference type="CDD" id="cd00609">
    <property type="entry name" value="AAT_like"/>
    <property type="match status" value="1"/>
</dbReference>
<keyword evidence="9" id="KW-1185">Reference proteome</keyword>
<keyword evidence="6" id="KW-0663">Pyridoxal phosphate</keyword>
<evidence type="ECO:0000256" key="1">
    <source>
        <dbReference type="ARBA" id="ARBA00001933"/>
    </source>
</evidence>
<dbReference type="AlphaFoldDB" id="A0A8J7W7E6"/>
<dbReference type="GO" id="GO:0008483">
    <property type="term" value="F:transaminase activity"/>
    <property type="evidence" value="ECO:0007669"/>
    <property type="project" value="UniProtKB-KW"/>
</dbReference>
<dbReference type="Gene3D" id="3.90.1150.10">
    <property type="entry name" value="Aspartate Aminotransferase, domain 1"/>
    <property type="match status" value="1"/>
</dbReference>
<comment type="similarity">
    <text evidence="2">Belongs to the class-I pyridoxal-phosphate-dependent aminotransferase family.</text>
</comment>
<evidence type="ECO:0000256" key="3">
    <source>
        <dbReference type="ARBA" id="ARBA00011738"/>
    </source>
</evidence>
<comment type="caution">
    <text evidence="8">The sequence shown here is derived from an EMBL/GenBank/DDBJ whole genome shotgun (WGS) entry which is preliminary data.</text>
</comment>
<evidence type="ECO:0000259" key="7">
    <source>
        <dbReference type="Pfam" id="PF00155"/>
    </source>
</evidence>
<dbReference type="EMBL" id="JWHL01000020">
    <property type="protein sequence ID" value="MBR1369781.1"/>
    <property type="molecule type" value="Genomic_DNA"/>
</dbReference>
<protein>
    <recommendedName>
        <fullName evidence="7">Aminotransferase class I/classII large domain-containing protein</fullName>
    </recommendedName>
</protein>
<dbReference type="PANTHER" id="PTHR46383:SF1">
    <property type="entry name" value="ASPARTATE AMINOTRANSFERASE"/>
    <property type="match status" value="1"/>
</dbReference>
<feature type="domain" description="Aminotransferase class I/classII large" evidence="7">
    <location>
        <begin position="70"/>
        <end position="380"/>
    </location>
</feature>
<gene>
    <name evidence="8" type="ORF">RJ53_09965</name>
</gene>
<evidence type="ECO:0000313" key="9">
    <source>
        <dbReference type="Proteomes" id="UP000730161"/>
    </source>
</evidence>
<dbReference type="GO" id="GO:0030170">
    <property type="term" value="F:pyridoxal phosphate binding"/>
    <property type="evidence" value="ECO:0007669"/>
    <property type="project" value="InterPro"/>
</dbReference>
<evidence type="ECO:0000256" key="4">
    <source>
        <dbReference type="ARBA" id="ARBA00022576"/>
    </source>
</evidence>
<keyword evidence="4" id="KW-0032">Aminotransferase</keyword>
<evidence type="ECO:0000256" key="6">
    <source>
        <dbReference type="ARBA" id="ARBA00022898"/>
    </source>
</evidence>
<dbReference type="InterPro" id="IPR004839">
    <property type="entry name" value="Aminotransferase_I/II_large"/>
</dbReference>
<organism evidence="8 9">
    <name type="scientific">Methanocalculus chunghsingensis</name>
    <dbReference type="NCBI Taxonomy" id="156457"/>
    <lineage>
        <taxon>Archaea</taxon>
        <taxon>Methanobacteriati</taxon>
        <taxon>Methanobacteriota</taxon>
        <taxon>Stenosarchaea group</taxon>
        <taxon>Methanomicrobia</taxon>
        <taxon>Methanomicrobiales</taxon>
        <taxon>Methanocalculaceae</taxon>
        <taxon>Methanocalculus</taxon>
    </lineage>
</organism>
<name>A0A8J7W7E6_9EURY</name>
<dbReference type="Gene3D" id="3.40.640.10">
    <property type="entry name" value="Type I PLP-dependent aspartate aminotransferase-like (Major domain)"/>
    <property type="match status" value="1"/>
</dbReference>
<dbReference type="Pfam" id="PF00155">
    <property type="entry name" value="Aminotran_1_2"/>
    <property type="match status" value="1"/>
</dbReference>
<dbReference type="GO" id="GO:0006520">
    <property type="term" value="P:amino acid metabolic process"/>
    <property type="evidence" value="ECO:0007669"/>
    <property type="project" value="InterPro"/>
</dbReference>